<dbReference type="InterPro" id="IPR001387">
    <property type="entry name" value="Cro/C1-type_HTH"/>
</dbReference>
<dbReference type="SUPFAM" id="SSF47413">
    <property type="entry name" value="lambda repressor-like DNA-binding domains"/>
    <property type="match status" value="1"/>
</dbReference>
<reference evidence="5 6" key="1">
    <citation type="submission" date="2022-07" db="EMBL/GenBank/DDBJ databases">
        <title>Photobacterium pectinilyticum sp. nov., a marine bacterium isolated from surface seawater of Qingdao offshore.</title>
        <authorList>
            <person name="Wang X."/>
        </authorList>
    </citation>
    <scope>NUCLEOTIDE SEQUENCE [LARGE SCALE GENOMIC DNA]</scope>
    <source>
        <strain evidence="5 6">ZSDE20</strain>
    </source>
</reference>
<gene>
    <name evidence="5" type="ORF">NHN17_20670</name>
</gene>
<dbReference type="PROSITE" id="PS50943">
    <property type="entry name" value="HTH_CROC1"/>
    <property type="match status" value="1"/>
</dbReference>
<dbReference type="RefSeq" id="WP_255044539.1">
    <property type="nucleotide sequence ID" value="NZ_JANEYT010000072.1"/>
</dbReference>
<dbReference type="PANTHER" id="PTHR36511">
    <property type="entry name" value="MERR FAMILY BACTERIAL REGULATORY PROTEIN"/>
    <property type="match status" value="1"/>
</dbReference>
<keyword evidence="1" id="KW-0805">Transcription regulation</keyword>
<dbReference type="InterPro" id="IPR010982">
    <property type="entry name" value="Lambda_DNA-bd_dom_sf"/>
</dbReference>
<dbReference type="PANTHER" id="PTHR36511:SF3">
    <property type="entry name" value="ANTITOXIN HIGA-2"/>
    <property type="match status" value="1"/>
</dbReference>
<dbReference type="InterPro" id="IPR052359">
    <property type="entry name" value="HTH-type_reg/antitoxin"/>
</dbReference>
<evidence type="ECO:0000259" key="4">
    <source>
        <dbReference type="PROSITE" id="PS50943"/>
    </source>
</evidence>
<dbReference type="NCBIfam" id="NF041265">
    <property type="entry name" value="NadS"/>
    <property type="match status" value="1"/>
</dbReference>
<keyword evidence="3" id="KW-0804">Transcription</keyword>
<evidence type="ECO:0000313" key="6">
    <source>
        <dbReference type="Proteomes" id="UP001524460"/>
    </source>
</evidence>
<dbReference type="InterPro" id="IPR047761">
    <property type="entry name" value="NadS-like"/>
</dbReference>
<evidence type="ECO:0000256" key="3">
    <source>
        <dbReference type="ARBA" id="ARBA00023163"/>
    </source>
</evidence>
<sequence length="113" mass="12708">MNQVMTNKTIDLENLTEENFDFAKLLIKGMEQVVAFEKGEVEPSRVSNIYVADVAAIRKKLEVTRAELGVALNTSAETIKSWELGRRNPTGLANKALRLIDEIPETYQSLKKL</sequence>
<dbReference type="EMBL" id="JANEYT010000072">
    <property type="protein sequence ID" value="MCQ1060462.1"/>
    <property type="molecule type" value="Genomic_DNA"/>
</dbReference>
<protein>
    <submittedName>
        <fullName evidence="5">Transcriptional regulator</fullName>
    </submittedName>
</protein>
<proteinExistence type="predicted"/>
<dbReference type="Proteomes" id="UP001524460">
    <property type="component" value="Unassembled WGS sequence"/>
</dbReference>
<evidence type="ECO:0000256" key="2">
    <source>
        <dbReference type="ARBA" id="ARBA00023125"/>
    </source>
</evidence>
<evidence type="ECO:0000256" key="1">
    <source>
        <dbReference type="ARBA" id="ARBA00023015"/>
    </source>
</evidence>
<feature type="domain" description="HTH cro/C1-type" evidence="4">
    <location>
        <begin position="54"/>
        <end position="90"/>
    </location>
</feature>
<keyword evidence="2" id="KW-0238">DNA-binding</keyword>
<dbReference type="Gene3D" id="1.10.260.40">
    <property type="entry name" value="lambda repressor-like DNA-binding domains"/>
    <property type="match status" value="1"/>
</dbReference>
<name>A0ABT1N8N6_9GAMM</name>
<organism evidence="5 6">
    <name type="scientific">Photobacterium pectinilyticum</name>
    <dbReference type="NCBI Taxonomy" id="2906793"/>
    <lineage>
        <taxon>Bacteria</taxon>
        <taxon>Pseudomonadati</taxon>
        <taxon>Pseudomonadota</taxon>
        <taxon>Gammaproteobacteria</taxon>
        <taxon>Vibrionales</taxon>
        <taxon>Vibrionaceae</taxon>
        <taxon>Photobacterium</taxon>
    </lineage>
</organism>
<dbReference type="CDD" id="cd00093">
    <property type="entry name" value="HTH_XRE"/>
    <property type="match status" value="1"/>
</dbReference>
<accession>A0ABT1N8N6</accession>
<evidence type="ECO:0000313" key="5">
    <source>
        <dbReference type="EMBL" id="MCQ1060462.1"/>
    </source>
</evidence>
<comment type="caution">
    <text evidence="5">The sequence shown here is derived from an EMBL/GenBank/DDBJ whole genome shotgun (WGS) entry which is preliminary data.</text>
</comment>
<keyword evidence="6" id="KW-1185">Reference proteome</keyword>